<reference evidence="11 12" key="1">
    <citation type="submission" date="2016-08" db="EMBL/GenBank/DDBJ databases">
        <title>Characterization and recognition of Brachyspira hampsonii sp. nov., a novel intestinal spirochete that is pathogenic to pigs.</title>
        <authorList>
            <person name="Mirajkar N."/>
            <person name="La T."/>
            <person name="Phillips N."/>
            <person name="Hampson D."/>
            <person name="Gebhart C."/>
        </authorList>
    </citation>
    <scope>NUCLEOTIDE SEQUENCE [LARGE SCALE GENOMIC DNA]</scope>
    <source>
        <strain evidence="11 12">P280/1</strain>
    </source>
</reference>
<evidence type="ECO:0000256" key="2">
    <source>
        <dbReference type="ARBA" id="ARBA00007353"/>
    </source>
</evidence>
<dbReference type="NCBIfam" id="TIGR00726">
    <property type="entry name" value="peptidoglycan editing factor PgeF"/>
    <property type="match status" value="1"/>
</dbReference>
<dbReference type="GO" id="GO:0017061">
    <property type="term" value="F:S-methyl-5-thioadenosine phosphorylase activity"/>
    <property type="evidence" value="ECO:0007669"/>
    <property type="project" value="UniProtKB-EC"/>
</dbReference>
<evidence type="ECO:0000256" key="6">
    <source>
        <dbReference type="ARBA" id="ARBA00022833"/>
    </source>
</evidence>
<dbReference type="Gene3D" id="3.60.140.10">
    <property type="entry name" value="CNF1/YfiH-like putative cysteine hydrolases"/>
    <property type="match status" value="1"/>
</dbReference>
<dbReference type="SUPFAM" id="SSF64438">
    <property type="entry name" value="CNF1/YfiH-like putative cysteine hydrolases"/>
    <property type="match status" value="1"/>
</dbReference>
<sequence>MLNVIYPKKNDNNKIYIAVLPKGDYIEAKDITVEYRRKREEDFFQYINLDINKSIFMHQIHQVNIAKIDENNINMYGGREKVVEDTDALITNLKNVPLVIQTADCAPVIIYCNATKSMAAIHSSWKGTRDKIVPKTIELMIKEYNAEPSKMYVYIAPYIALKNYEVGEEVAVHFKNKTIINNRWHFDNGLEIRDQMINLGVLKDNIEISDLNTYDKEFYSYRRDGAQIGRMLTLGVIL</sequence>
<evidence type="ECO:0000313" key="11">
    <source>
        <dbReference type="EMBL" id="OEJ16164.1"/>
    </source>
</evidence>
<organism evidence="11 12">
    <name type="scientific">Brachyspira hampsonii</name>
    <dbReference type="NCBI Taxonomy" id="1287055"/>
    <lineage>
        <taxon>Bacteria</taxon>
        <taxon>Pseudomonadati</taxon>
        <taxon>Spirochaetota</taxon>
        <taxon>Spirochaetia</taxon>
        <taxon>Brachyspirales</taxon>
        <taxon>Brachyspiraceae</taxon>
        <taxon>Brachyspira</taxon>
    </lineage>
</organism>
<comment type="catalytic activity">
    <reaction evidence="1">
        <text>inosine + phosphate = alpha-D-ribose 1-phosphate + hypoxanthine</text>
        <dbReference type="Rhea" id="RHEA:27646"/>
        <dbReference type="ChEBI" id="CHEBI:17368"/>
        <dbReference type="ChEBI" id="CHEBI:17596"/>
        <dbReference type="ChEBI" id="CHEBI:43474"/>
        <dbReference type="ChEBI" id="CHEBI:57720"/>
        <dbReference type="EC" id="2.4.2.1"/>
    </reaction>
    <physiologicalReaction direction="left-to-right" evidence="1">
        <dbReference type="Rhea" id="RHEA:27647"/>
    </physiologicalReaction>
</comment>
<gene>
    <name evidence="11" type="ORF">BFL38_12045</name>
</gene>
<keyword evidence="3" id="KW-0808">Transferase</keyword>
<name>A0A1E5NJ69_9SPIR</name>
<dbReference type="EMBL" id="MDCO01000001">
    <property type="protein sequence ID" value="OEJ16164.1"/>
    <property type="molecule type" value="Genomic_DNA"/>
</dbReference>
<evidence type="ECO:0000256" key="4">
    <source>
        <dbReference type="ARBA" id="ARBA00022723"/>
    </source>
</evidence>
<dbReference type="AlphaFoldDB" id="A0A1E5NJ69"/>
<evidence type="ECO:0000256" key="8">
    <source>
        <dbReference type="ARBA" id="ARBA00048968"/>
    </source>
</evidence>
<dbReference type="InterPro" id="IPR038371">
    <property type="entry name" value="Cu_polyphenol_OxRdtase_sf"/>
</dbReference>
<comment type="catalytic activity">
    <reaction evidence="8">
        <text>adenosine + phosphate = alpha-D-ribose 1-phosphate + adenine</text>
        <dbReference type="Rhea" id="RHEA:27642"/>
        <dbReference type="ChEBI" id="CHEBI:16335"/>
        <dbReference type="ChEBI" id="CHEBI:16708"/>
        <dbReference type="ChEBI" id="CHEBI:43474"/>
        <dbReference type="ChEBI" id="CHEBI:57720"/>
        <dbReference type="EC" id="2.4.2.1"/>
    </reaction>
    <physiologicalReaction direction="left-to-right" evidence="8">
        <dbReference type="Rhea" id="RHEA:27643"/>
    </physiologicalReaction>
</comment>
<accession>A0A1E5NJ69</accession>
<comment type="caution">
    <text evidence="11">The sequence shown here is derived from an EMBL/GenBank/DDBJ whole genome shotgun (WGS) entry which is preliminary data.</text>
</comment>
<dbReference type="Pfam" id="PF02578">
    <property type="entry name" value="Cu-oxidase_4"/>
    <property type="match status" value="1"/>
</dbReference>
<keyword evidence="5" id="KW-0378">Hydrolase</keyword>
<evidence type="ECO:0000313" key="12">
    <source>
        <dbReference type="Proteomes" id="UP000095247"/>
    </source>
</evidence>
<dbReference type="InterPro" id="IPR011324">
    <property type="entry name" value="Cytotoxic_necrot_fac-like_cat"/>
</dbReference>
<evidence type="ECO:0000256" key="10">
    <source>
        <dbReference type="RuleBase" id="RU361274"/>
    </source>
</evidence>
<dbReference type="GO" id="GO:0016787">
    <property type="term" value="F:hydrolase activity"/>
    <property type="evidence" value="ECO:0007669"/>
    <property type="project" value="UniProtKB-KW"/>
</dbReference>
<dbReference type="InterPro" id="IPR003730">
    <property type="entry name" value="Cu_polyphenol_OxRdtase"/>
</dbReference>
<dbReference type="Proteomes" id="UP000095247">
    <property type="component" value="Unassembled WGS sequence"/>
</dbReference>
<evidence type="ECO:0000256" key="1">
    <source>
        <dbReference type="ARBA" id="ARBA00000553"/>
    </source>
</evidence>
<comment type="catalytic activity">
    <reaction evidence="7">
        <text>adenosine + H2O + H(+) = inosine + NH4(+)</text>
        <dbReference type="Rhea" id="RHEA:24408"/>
        <dbReference type="ChEBI" id="CHEBI:15377"/>
        <dbReference type="ChEBI" id="CHEBI:15378"/>
        <dbReference type="ChEBI" id="CHEBI:16335"/>
        <dbReference type="ChEBI" id="CHEBI:17596"/>
        <dbReference type="ChEBI" id="CHEBI:28938"/>
        <dbReference type="EC" id="3.5.4.4"/>
    </reaction>
    <physiologicalReaction direction="left-to-right" evidence="7">
        <dbReference type="Rhea" id="RHEA:24409"/>
    </physiologicalReaction>
</comment>
<evidence type="ECO:0000256" key="5">
    <source>
        <dbReference type="ARBA" id="ARBA00022801"/>
    </source>
</evidence>
<protein>
    <recommendedName>
        <fullName evidence="10">Purine nucleoside phosphorylase</fullName>
    </recommendedName>
</protein>
<keyword evidence="6" id="KW-0862">Zinc</keyword>
<dbReference type="PANTHER" id="PTHR30616:SF2">
    <property type="entry name" value="PURINE NUCLEOSIDE PHOSPHORYLASE LACC1"/>
    <property type="match status" value="1"/>
</dbReference>
<dbReference type="PANTHER" id="PTHR30616">
    <property type="entry name" value="UNCHARACTERIZED PROTEIN YFIH"/>
    <property type="match status" value="1"/>
</dbReference>
<dbReference type="CDD" id="cd16833">
    <property type="entry name" value="YfiH"/>
    <property type="match status" value="1"/>
</dbReference>
<proteinExistence type="inferred from homology"/>
<evidence type="ECO:0000256" key="3">
    <source>
        <dbReference type="ARBA" id="ARBA00022679"/>
    </source>
</evidence>
<dbReference type="GO" id="GO:0005507">
    <property type="term" value="F:copper ion binding"/>
    <property type="evidence" value="ECO:0007669"/>
    <property type="project" value="TreeGrafter"/>
</dbReference>
<evidence type="ECO:0000256" key="7">
    <source>
        <dbReference type="ARBA" id="ARBA00047989"/>
    </source>
</evidence>
<dbReference type="RefSeq" id="WP_069725614.1">
    <property type="nucleotide sequence ID" value="NZ_MDCO01000001.1"/>
</dbReference>
<keyword evidence="4" id="KW-0479">Metal-binding</keyword>
<comment type="similarity">
    <text evidence="2 10">Belongs to the purine nucleoside phosphorylase YfiH/LACC1 family.</text>
</comment>
<evidence type="ECO:0000256" key="9">
    <source>
        <dbReference type="ARBA" id="ARBA00049893"/>
    </source>
</evidence>
<comment type="catalytic activity">
    <reaction evidence="9">
        <text>S-methyl-5'-thioadenosine + phosphate = 5-(methylsulfanyl)-alpha-D-ribose 1-phosphate + adenine</text>
        <dbReference type="Rhea" id="RHEA:11852"/>
        <dbReference type="ChEBI" id="CHEBI:16708"/>
        <dbReference type="ChEBI" id="CHEBI:17509"/>
        <dbReference type="ChEBI" id="CHEBI:43474"/>
        <dbReference type="ChEBI" id="CHEBI:58533"/>
        <dbReference type="EC" id="2.4.2.28"/>
    </reaction>
    <physiologicalReaction direction="left-to-right" evidence="9">
        <dbReference type="Rhea" id="RHEA:11853"/>
    </physiologicalReaction>
</comment>